<feature type="domain" description="PPIase cyclophilin-type" evidence="6">
    <location>
        <begin position="14"/>
        <end position="171"/>
    </location>
</feature>
<dbReference type="Gene3D" id="2.40.100.10">
    <property type="entry name" value="Cyclophilin-like"/>
    <property type="match status" value="1"/>
</dbReference>
<evidence type="ECO:0000313" key="8">
    <source>
        <dbReference type="Proteomes" id="UP001107558"/>
    </source>
</evidence>
<name>A0A9J6CDF2_POLVA</name>
<dbReference type="Proteomes" id="UP001107558">
    <property type="component" value="Chromosome 1"/>
</dbReference>
<evidence type="ECO:0000259" key="6">
    <source>
        <dbReference type="PROSITE" id="PS50072"/>
    </source>
</evidence>
<dbReference type="EC" id="5.2.1.8" evidence="2"/>
<dbReference type="PANTHER" id="PTHR11071">
    <property type="entry name" value="PEPTIDYL-PROLYL CIS-TRANS ISOMERASE"/>
    <property type="match status" value="1"/>
</dbReference>
<dbReference type="AlphaFoldDB" id="A0A9J6CDF2"/>
<dbReference type="InterPro" id="IPR002130">
    <property type="entry name" value="Cyclophilin-type_PPIase_dom"/>
</dbReference>
<dbReference type="PROSITE" id="PS50072">
    <property type="entry name" value="CSA_PPIASE_2"/>
    <property type="match status" value="1"/>
</dbReference>
<reference evidence="7" key="1">
    <citation type="submission" date="2021-03" db="EMBL/GenBank/DDBJ databases">
        <title>Chromosome level genome of the anhydrobiotic midge Polypedilum vanderplanki.</title>
        <authorList>
            <person name="Yoshida Y."/>
            <person name="Kikawada T."/>
            <person name="Gusev O."/>
        </authorList>
    </citation>
    <scope>NUCLEOTIDE SEQUENCE</scope>
    <source>
        <strain evidence="7">NIAS01</strain>
        <tissue evidence="7">Whole body or cell culture</tissue>
    </source>
</reference>
<comment type="catalytic activity">
    <reaction evidence="1">
        <text>[protein]-peptidylproline (omega=180) = [protein]-peptidylproline (omega=0)</text>
        <dbReference type="Rhea" id="RHEA:16237"/>
        <dbReference type="Rhea" id="RHEA-COMP:10747"/>
        <dbReference type="Rhea" id="RHEA-COMP:10748"/>
        <dbReference type="ChEBI" id="CHEBI:83833"/>
        <dbReference type="ChEBI" id="CHEBI:83834"/>
        <dbReference type="EC" id="5.2.1.8"/>
    </reaction>
</comment>
<dbReference type="PANTHER" id="PTHR11071:SF497">
    <property type="entry name" value="CYCLOPHILIN 40, ISOFORM A"/>
    <property type="match status" value="1"/>
</dbReference>
<sequence>MLPNLADPNNPVVFLDIKIDREEVGRIIIELRKDICPKTCENFRALCTGEKGLSYRGSKFHKIIKLCLAQGGDISKKGDGTSGMSIYGKYFEDENFELKHDPGSVSMANFGKPNTNNSQFFITTVECYHLDGSNVVFGSVKKGLSIVNEMETYTTDEGKPKREITIADCGEIKPGENWGYCDNDATADTLPPFPADWDAFETDFGINEKIDILNKMKEAGNFFYRNEDYVHSARKYRKVTRYFNYFKDRTKDENDAKILDTFQLTNLTNLAATELKLHDYEDVRFSCNAAINIDANNIKAFYRRGIANLELKNYEMALDDLRIALKLSPNNKAIISEFERAKKHLMSYRALEKNHYKKMFA</sequence>
<evidence type="ECO:0000256" key="2">
    <source>
        <dbReference type="ARBA" id="ARBA00013194"/>
    </source>
</evidence>
<evidence type="ECO:0000256" key="4">
    <source>
        <dbReference type="ARBA" id="ARBA00023235"/>
    </source>
</evidence>
<dbReference type="PROSITE" id="PS50005">
    <property type="entry name" value="TPR"/>
    <property type="match status" value="1"/>
</dbReference>
<dbReference type="GO" id="GO:0003755">
    <property type="term" value="F:peptidyl-prolyl cis-trans isomerase activity"/>
    <property type="evidence" value="ECO:0007669"/>
    <property type="project" value="UniProtKB-KW"/>
</dbReference>
<accession>A0A9J6CDF2</accession>
<feature type="repeat" description="TPR" evidence="5">
    <location>
        <begin position="298"/>
        <end position="331"/>
    </location>
</feature>
<keyword evidence="5" id="KW-0802">TPR repeat</keyword>
<dbReference type="GO" id="GO:0016018">
    <property type="term" value="F:cyclosporin A binding"/>
    <property type="evidence" value="ECO:0007669"/>
    <property type="project" value="TreeGrafter"/>
</dbReference>
<dbReference type="InterPro" id="IPR011990">
    <property type="entry name" value="TPR-like_helical_dom_sf"/>
</dbReference>
<dbReference type="InterPro" id="IPR029000">
    <property type="entry name" value="Cyclophilin-like_dom_sf"/>
</dbReference>
<dbReference type="SUPFAM" id="SSF48452">
    <property type="entry name" value="TPR-like"/>
    <property type="match status" value="1"/>
</dbReference>
<gene>
    <name evidence="7" type="ORF">PVAND_009333</name>
</gene>
<proteinExistence type="predicted"/>
<dbReference type="Pfam" id="PF00160">
    <property type="entry name" value="Pro_isomerase"/>
    <property type="match status" value="1"/>
</dbReference>
<keyword evidence="8" id="KW-1185">Reference proteome</keyword>
<organism evidence="7 8">
    <name type="scientific">Polypedilum vanderplanki</name>
    <name type="common">Sleeping chironomid midge</name>
    <dbReference type="NCBI Taxonomy" id="319348"/>
    <lineage>
        <taxon>Eukaryota</taxon>
        <taxon>Metazoa</taxon>
        <taxon>Ecdysozoa</taxon>
        <taxon>Arthropoda</taxon>
        <taxon>Hexapoda</taxon>
        <taxon>Insecta</taxon>
        <taxon>Pterygota</taxon>
        <taxon>Neoptera</taxon>
        <taxon>Endopterygota</taxon>
        <taxon>Diptera</taxon>
        <taxon>Nematocera</taxon>
        <taxon>Chironomoidea</taxon>
        <taxon>Chironomidae</taxon>
        <taxon>Chironominae</taxon>
        <taxon>Polypedilum</taxon>
        <taxon>Polypedilum</taxon>
    </lineage>
</organism>
<keyword evidence="4" id="KW-0413">Isomerase</keyword>
<evidence type="ECO:0000313" key="7">
    <source>
        <dbReference type="EMBL" id="KAG5679795.1"/>
    </source>
</evidence>
<dbReference type="GO" id="GO:0005739">
    <property type="term" value="C:mitochondrion"/>
    <property type="evidence" value="ECO:0007669"/>
    <property type="project" value="TreeGrafter"/>
</dbReference>
<dbReference type="OrthoDB" id="407558at2759"/>
<evidence type="ECO:0000256" key="5">
    <source>
        <dbReference type="PROSITE-ProRule" id="PRU00339"/>
    </source>
</evidence>
<comment type="caution">
    <text evidence="7">The sequence shown here is derived from an EMBL/GenBank/DDBJ whole genome shotgun (WGS) entry which is preliminary data.</text>
</comment>
<dbReference type="PRINTS" id="PR00153">
    <property type="entry name" value="CSAPPISMRASE"/>
</dbReference>
<dbReference type="Pfam" id="PF00515">
    <property type="entry name" value="TPR_1"/>
    <property type="match status" value="1"/>
</dbReference>
<dbReference type="Gene3D" id="1.25.40.10">
    <property type="entry name" value="Tetratricopeptide repeat domain"/>
    <property type="match status" value="1"/>
</dbReference>
<evidence type="ECO:0000256" key="3">
    <source>
        <dbReference type="ARBA" id="ARBA00023110"/>
    </source>
</evidence>
<protein>
    <recommendedName>
        <fullName evidence="2">peptidylprolyl isomerase</fullName>
        <ecNumber evidence="2">5.2.1.8</ecNumber>
    </recommendedName>
</protein>
<dbReference type="EMBL" id="JADBJN010000001">
    <property type="protein sequence ID" value="KAG5679795.1"/>
    <property type="molecule type" value="Genomic_DNA"/>
</dbReference>
<evidence type="ECO:0000256" key="1">
    <source>
        <dbReference type="ARBA" id="ARBA00000971"/>
    </source>
</evidence>
<dbReference type="SMART" id="SM00028">
    <property type="entry name" value="TPR"/>
    <property type="match status" value="2"/>
</dbReference>
<dbReference type="InterPro" id="IPR019734">
    <property type="entry name" value="TPR_rpt"/>
</dbReference>
<dbReference type="GO" id="GO:0006457">
    <property type="term" value="P:protein folding"/>
    <property type="evidence" value="ECO:0007669"/>
    <property type="project" value="TreeGrafter"/>
</dbReference>
<dbReference type="SUPFAM" id="SSF50891">
    <property type="entry name" value="Cyclophilin-like"/>
    <property type="match status" value="1"/>
</dbReference>
<dbReference type="FunFam" id="2.40.100.10:FF:000025">
    <property type="entry name" value="Peptidyl-prolyl cis-trans isomerase CYP19-2"/>
    <property type="match status" value="1"/>
</dbReference>
<keyword evidence="3" id="KW-0697">Rotamase</keyword>